<dbReference type="AlphaFoldDB" id="A0A8S9JQX0"/>
<evidence type="ECO:0000313" key="1">
    <source>
        <dbReference type="EMBL" id="KAF2584118.1"/>
    </source>
</evidence>
<comment type="caution">
    <text evidence="1">The sequence shown here is derived from an EMBL/GenBank/DDBJ whole genome shotgun (WGS) entry which is preliminary data.</text>
</comment>
<dbReference type="SUPFAM" id="SSF53756">
    <property type="entry name" value="UDP-Glycosyltransferase/glycogen phosphorylase"/>
    <property type="match status" value="1"/>
</dbReference>
<gene>
    <name evidence="1" type="ORF">F2Q70_00036715</name>
</gene>
<proteinExistence type="predicted"/>
<organism evidence="1">
    <name type="scientific">Brassica cretica</name>
    <name type="common">Mustard</name>
    <dbReference type="NCBI Taxonomy" id="69181"/>
    <lineage>
        <taxon>Eukaryota</taxon>
        <taxon>Viridiplantae</taxon>
        <taxon>Streptophyta</taxon>
        <taxon>Embryophyta</taxon>
        <taxon>Tracheophyta</taxon>
        <taxon>Spermatophyta</taxon>
        <taxon>Magnoliopsida</taxon>
        <taxon>eudicotyledons</taxon>
        <taxon>Gunneridae</taxon>
        <taxon>Pentapetalae</taxon>
        <taxon>rosids</taxon>
        <taxon>malvids</taxon>
        <taxon>Brassicales</taxon>
        <taxon>Brassicaceae</taxon>
        <taxon>Brassiceae</taxon>
        <taxon>Brassica</taxon>
    </lineage>
</organism>
<sequence>MNGFGENEVEEGLRKVMEDEKIDAATDEDCCSFRRRRTLTQPHTLAVASYRRLVCYPVAGDQFVNCKYIVDVWKIGVRMNGFGENEVEEGLRKVMEDEKMGKRLKKLRDKAMGNEARLYSDKMFTIFKDEIK</sequence>
<dbReference type="PANTHER" id="PTHR48045">
    <property type="entry name" value="UDP-GLYCOSYLTRANSFERASE 72B1"/>
    <property type="match status" value="1"/>
</dbReference>
<reference evidence="1" key="1">
    <citation type="submission" date="2019-12" db="EMBL/GenBank/DDBJ databases">
        <title>Genome sequencing and annotation of Brassica cretica.</title>
        <authorList>
            <person name="Studholme D.J."/>
            <person name="Sarris P.F."/>
        </authorList>
    </citation>
    <scope>NUCLEOTIDE SEQUENCE</scope>
    <source>
        <strain evidence="1">PFS-102/07</strain>
        <tissue evidence="1">Leaf</tissue>
    </source>
</reference>
<dbReference type="EMBL" id="QGKY02000246">
    <property type="protein sequence ID" value="KAF2584118.1"/>
    <property type="molecule type" value="Genomic_DNA"/>
</dbReference>
<dbReference type="PANTHER" id="PTHR48045:SF38">
    <property type="entry name" value="GLYCOSYLTRANSFERASE"/>
    <property type="match status" value="1"/>
</dbReference>
<accession>A0A8S9JQX0</accession>
<protein>
    <submittedName>
        <fullName evidence="1">Uncharacterized protein</fullName>
    </submittedName>
</protein>
<name>A0A8S9JQX0_BRACR</name>
<dbReference type="Gene3D" id="3.40.50.2000">
    <property type="entry name" value="Glycogen Phosphorylase B"/>
    <property type="match status" value="1"/>
</dbReference>